<evidence type="ECO:0000256" key="4">
    <source>
        <dbReference type="ARBA" id="ARBA00022692"/>
    </source>
</evidence>
<name>A0ABP8QHV9_9BACT</name>
<comment type="caution">
    <text evidence="9">The sequence shown here is derived from an EMBL/GenBank/DDBJ whole genome shotgun (WGS) entry which is preliminary data.</text>
</comment>
<dbReference type="Proteomes" id="UP001501243">
    <property type="component" value="Unassembled WGS sequence"/>
</dbReference>
<accession>A0ABP8QHV9</accession>
<comment type="similarity">
    <text evidence="2">Belongs to the OmpP1/FadL family.</text>
</comment>
<dbReference type="EMBL" id="BAABGQ010000006">
    <property type="protein sequence ID" value="GAA4503717.1"/>
    <property type="molecule type" value="Genomic_DNA"/>
</dbReference>
<evidence type="ECO:0000256" key="3">
    <source>
        <dbReference type="ARBA" id="ARBA00022452"/>
    </source>
</evidence>
<dbReference type="Gene3D" id="2.40.160.60">
    <property type="entry name" value="Outer membrane protein transport protein (OMPP1/FadL/TodX)"/>
    <property type="match status" value="1"/>
</dbReference>
<evidence type="ECO:0000256" key="1">
    <source>
        <dbReference type="ARBA" id="ARBA00004571"/>
    </source>
</evidence>
<dbReference type="Pfam" id="PF03349">
    <property type="entry name" value="Toluene_X"/>
    <property type="match status" value="1"/>
</dbReference>
<dbReference type="PANTHER" id="PTHR35093">
    <property type="entry name" value="OUTER MEMBRANE PROTEIN NMB0088-RELATED"/>
    <property type="match status" value="1"/>
</dbReference>
<keyword evidence="5 8" id="KW-0732">Signal</keyword>
<keyword evidence="6" id="KW-0472">Membrane</keyword>
<feature type="signal peptide" evidence="8">
    <location>
        <begin position="1"/>
        <end position="22"/>
    </location>
</feature>
<dbReference type="InterPro" id="IPR005017">
    <property type="entry name" value="OMPP1/FadL/TodX"/>
</dbReference>
<evidence type="ECO:0000313" key="10">
    <source>
        <dbReference type="Proteomes" id="UP001501243"/>
    </source>
</evidence>
<organism evidence="9 10">
    <name type="scientific">Hymenobacter ginsengisoli</name>
    <dbReference type="NCBI Taxonomy" id="1051626"/>
    <lineage>
        <taxon>Bacteria</taxon>
        <taxon>Pseudomonadati</taxon>
        <taxon>Bacteroidota</taxon>
        <taxon>Cytophagia</taxon>
        <taxon>Cytophagales</taxon>
        <taxon>Hymenobacteraceae</taxon>
        <taxon>Hymenobacter</taxon>
    </lineage>
</organism>
<protein>
    <submittedName>
        <fullName evidence="9">Outer membrane protein transport protein</fullName>
    </submittedName>
</protein>
<keyword evidence="3" id="KW-1134">Transmembrane beta strand</keyword>
<evidence type="ECO:0000313" key="9">
    <source>
        <dbReference type="EMBL" id="GAA4503717.1"/>
    </source>
</evidence>
<evidence type="ECO:0000256" key="7">
    <source>
        <dbReference type="ARBA" id="ARBA00023237"/>
    </source>
</evidence>
<proteinExistence type="inferred from homology"/>
<sequence>MQAKSILLTGGALLAATSGALASGFQVGLTGAKNVGMGGTGTGLYLDQASQFFNPGAFAFAPTGFQVGGNMAIPRISFRPGDADSGQRTLQNTNVFPFSGFVGFGPKEGKWRLGAGVYTPFGSELHYQQGWEGRYALTDINLRSVFGQVTAAYAITPQFSIGAGVTTLLYGDVDLQRDIPVQAQGSTSPAHAQLTGKADHKVGYNLGVMFKPSEKLSVGLSYRSAVDAHVSGGDIALTGIPASAAGSFTAKSFDVTLPLPDVYSFGIGVRPNDKLTLAFDANLVGWSRYQSLDFTYSGGVLGGNASSSSKRQYQDALAFRVGAQYKVTDGFSLRAGTFYDMACVRDGFVTPETPDADRIGFTAGIGYEFAQRFGIDASFLFEDFMKRSQSQDDLISNGTTDRVAGTYKTTIAVPGVQLYVKF</sequence>
<dbReference type="RefSeq" id="WP_208129724.1">
    <property type="nucleotide sequence ID" value="NZ_BAABGQ010000006.1"/>
</dbReference>
<gene>
    <name evidence="9" type="ORF">GCM10023172_29050</name>
</gene>
<reference evidence="10" key="1">
    <citation type="journal article" date="2019" name="Int. J. Syst. Evol. Microbiol.">
        <title>The Global Catalogue of Microorganisms (GCM) 10K type strain sequencing project: providing services to taxonomists for standard genome sequencing and annotation.</title>
        <authorList>
            <consortium name="The Broad Institute Genomics Platform"/>
            <consortium name="The Broad Institute Genome Sequencing Center for Infectious Disease"/>
            <person name="Wu L."/>
            <person name="Ma J."/>
        </authorList>
    </citation>
    <scope>NUCLEOTIDE SEQUENCE [LARGE SCALE GENOMIC DNA]</scope>
    <source>
        <strain evidence="10">JCM 17841</strain>
    </source>
</reference>
<keyword evidence="7" id="KW-0998">Cell outer membrane</keyword>
<keyword evidence="10" id="KW-1185">Reference proteome</keyword>
<dbReference type="SUPFAM" id="SSF56935">
    <property type="entry name" value="Porins"/>
    <property type="match status" value="1"/>
</dbReference>
<keyword evidence="4" id="KW-0812">Transmembrane</keyword>
<feature type="chain" id="PRO_5047280200" evidence="8">
    <location>
        <begin position="23"/>
        <end position="422"/>
    </location>
</feature>
<comment type="subcellular location">
    <subcellularLocation>
        <location evidence="1">Cell outer membrane</location>
        <topology evidence="1">Multi-pass membrane protein</topology>
    </subcellularLocation>
</comment>
<evidence type="ECO:0000256" key="2">
    <source>
        <dbReference type="ARBA" id="ARBA00008163"/>
    </source>
</evidence>
<evidence type="ECO:0000256" key="8">
    <source>
        <dbReference type="SAM" id="SignalP"/>
    </source>
</evidence>
<evidence type="ECO:0000256" key="6">
    <source>
        <dbReference type="ARBA" id="ARBA00023136"/>
    </source>
</evidence>
<dbReference type="PANTHER" id="PTHR35093:SF8">
    <property type="entry name" value="OUTER MEMBRANE PROTEIN NMB0088-RELATED"/>
    <property type="match status" value="1"/>
</dbReference>
<evidence type="ECO:0000256" key="5">
    <source>
        <dbReference type="ARBA" id="ARBA00022729"/>
    </source>
</evidence>